<feature type="domain" description="HTH tetR-type" evidence="3">
    <location>
        <begin position="13"/>
        <end position="73"/>
    </location>
</feature>
<keyword evidence="5" id="KW-1185">Reference proteome</keyword>
<proteinExistence type="predicted"/>
<dbReference type="Gene3D" id="1.10.357.10">
    <property type="entry name" value="Tetracycline Repressor, domain 2"/>
    <property type="match status" value="1"/>
</dbReference>
<keyword evidence="1 2" id="KW-0238">DNA-binding</keyword>
<name>A0A917FMS0_9GAMM</name>
<dbReference type="PROSITE" id="PS50977">
    <property type="entry name" value="HTH_TETR_2"/>
    <property type="match status" value="1"/>
</dbReference>
<dbReference type="GO" id="GO:0003700">
    <property type="term" value="F:DNA-binding transcription factor activity"/>
    <property type="evidence" value="ECO:0007669"/>
    <property type="project" value="TreeGrafter"/>
</dbReference>
<evidence type="ECO:0000313" key="4">
    <source>
        <dbReference type="EMBL" id="GGF90345.1"/>
    </source>
</evidence>
<dbReference type="InterPro" id="IPR001647">
    <property type="entry name" value="HTH_TetR"/>
</dbReference>
<feature type="DNA-binding region" description="H-T-H motif" evidence="2">
    <location>
        <begin position="36"/>
        <end position="55"/>
    </location>
</feature>
<comment type="caution">
    <text evidence="4">The sequence shown here is derived from an EMBL/GenBank/DDBJ whole genome shotgun (WGS) entry which is preliminary data.</text>
</comment>
<evidence type="ECO:0000313" key="5">
    <source>
        <dbReference type="Proteomes" id="UP000632858"/>
    </source>
</evidence>
<dbReference type="RefSeq" id="WP_188448500.1">
    <property type="nucleotide sequence ID" value="NZ_BMFO01000002.1"/>
</dbReference>
<reference evidence="4" key="2">
    <citation type="submission" date="2020-09" db="EMBL/GenBank/DDBJ databases">
        <authorList>
            <person name="Sun Q."/>
            <person name="Zhou Y."/>
        </authorList>
    </citation>
    <scope>NUCLEOTIDE SEQUENCE</scope>
    <source>
        <strain evidence="4">CGMCC 1.12726</strain>
    </source>
</reference>
<evidence type="ECO:0000259" key="3">
    <source>
        <dbReference type="PROSITE" id="PS50977"/>
    </source>
</evidence>
<dbReference type="GO" id="GO:0000976">
    <property type="term" value="F:transcription cis-regulatory region binding"/>
    <property type="evidence" value="ECO:0007669"/>
    <property type="project" value="TreeGrafter"/>
</dbReference>
<evidence type="ECO:0000256" key="1">
    <source>
        <dbReference type="ARBA" id="ARBA00023125"/>
    </source>
</evidence>
<dbReference type="AlphaFoldDB" id="A0A917FMS0"/>
<dbReference type="PANTHER" id="PTHR30055">
    <property type="entry name" value="HTH-TYPE TRANSCRIPTIONAL REGULATOR RUTR"/>
    <property type="match status" value="1"/>
</dbReference>
<evidence type="ECO:0000256" key="2">
    <source>
        <dbReference type="PROSITE-ProRule" id="PRU00335"/>
    </source>
</evidence>
<accession>A0A917FMS0</accession>
<dbReference type="SUPFAM" id="SSF46689">
    <property type="entry name" value="Homeodomain-like"/>
    <property type="match status" value="1"/>
</dbReference>
<dbReference type="InterPro" id="IPR050109">
    <property type="entry name" value="HTH-type_TetR-like_transc_reg"/>
</dbReference>
<dbReference type="Pfam" id="PF00440">
    <property type="entry name" value="TetR_N"/>
    <property type="match status" value="1"/>
</dbReference>
<dbReference type="EMBL" id="BMFO01000002">
    <property type="protein sequence ID" value="GGF90345.1"/>
    <property type="molecule type" value="Genomic_DNA"/>
</dbReference>
<gene>
    <name evidence="4" type="ORF">GCM10010960_10290</name>
</gene>
<dbReference type="PANTHER" id="PTHR30055:SF237">
    <property type="entry name" value="TRANSCRIPTIONAL REPRESSOR MCE3R"/>
    <property type="match status" value="1"/>
</dbReference>
<dbReference type="Proteomes" id="UP000632858">
    <property type="component" value="Unassembled WGS sequence"/>
</dbReference>
<sequence>MSLKPQAIQEKNRLSAGDWQQAALDALSEAGLQGIAIEMLAKRLGVTKGSFYWHFESRDALIQAALELWESQEQEQVFGKLDSLPDAQARLKALIALVASELRAHKIYSELLKAVDHPLVRPVLERVSKRRIDYLTASFRQAGLPRSAAINRARLTYAAYVGFLQLNMQLGYPKLNHDEFEQYVAHLSETLIPASG</sequence>
<organism evidence="4 5">
    <name type="scientific">Arenimonas maotaiensis</name>
    <dbReference type="NCBI Taxonomy" id="1446479"/>
    <lineage>
        <taxon>Bacteria</taxon>
        <taxon>Pseudomonadati</taxon>
        <taxon>Pseudomonadota</taxon>
        <taxon>Gammaproteobacteria</taxon>
        <taxon>Lysobacterales</taxon>
        <taxon>Lysobacteraceae</taxon>
        <taxon>Arenimonas</taxon>
    </lineage>
</organism>
<dbReference type="PRINTS" id="PR00455">
    <property type="entry name" value="HTHTETR"/>
</dbReference>
<protein>
    <submittedName>
        <fullName evidence="4">TetR family transcriptional regulator</fullName>
    </submittedName>
</protein>
<reference evidence="4" key="1">
    <citation type="journal article" date="2014" name="Int. J. Syst. Evol. Microbiol.">
        <title>Complete genome sequence of Corynebacterium casei LMG S-19264T (=DSM 44701T), isolated from a smear-ripened cheese.</title>
        <authorList>
            <consortium name="US DOE Joint Genome Institute (JGI-PGF)"/>
            <person name="Walter F."/>
            <person name="Albersmeier A."/>
            <person name="Kalinowski J."/>
            <person name="Ruckert C."/>
        </authorList>
    </citation>
    <scope>NUCLEOTIDE SEQUENCE</scope>
    <source>
        <strain evidence="4">CGMCC 1.12726</strain>
    </source>
</reference>
<dbReference type="InterPro" id="IPR009057">
    <property type="entry name" value="Homeodomain-like_sf"/>
</dbReference>